<sequence>MINLSNKSPNFPDSSRKIGVFPALKKRRQHQSNIWFFDSPKNNKRLIITSDLAFMHLVILEGDVSVTRYHVNPEPINTNVEGVQKDISIGAYVYRGNALEWWDFKRLQNKKDVNKQNASDSYFKTIAAASSLATYHVKTDVDLKGQEILFDNWLTLCAAITRCRGHFLGREATIFSERLALQHAVTLENLLTIPSIDVAYMLAVVALALQNGSLRCNLNSQLINRQTLLSRRES</sequence>
<evidence type="ECO:0000313" key="1">
    <source>
        <dbReference type="EMBL" id="MFC0348634.1"/>
    </source>
</evidence>
<accession>A0ABV6I9Y0</accession>
<name>A0ABV6I9Y0_9BURK</name>
<organism evidence="1 2">
    <name type="scientific">Undibacterium danionis</name>
    <dbReference type="NCBI Taxonomy" id="1812100"/>
    <lineage>
        <taxon>Bacteria</taxon>
        <taxon>Pseudomonadati</taxon>
        <taxon>Pseudomonadota</taxon>
        <taxon>Betaproteobacteria</taxon>
        <taxon>Burkholderiales</taxon>
        <taxon>Oxalobacteraceae</taxon>
        <taxon>Undibacterium</taxon>
    </lineage>
</organism>
<evidence type="ECO:0000313" key="2">
    <source>
        <dbReference type="Proteomes" id="UP001589844"/>
    </source>
</evidence>
<gene>
    <name evidence="1" type="ORF">ACFFJH_02350</name>
</gene>
<comment type="caution">
    <text evidence="1">The sequence shown here is derived from an EMBL/GenBank/DDBJ whole genome shotgun (WGS) entry which is preliminary data.</text>
</comment>
<dbReference type="Proteomes" id="UP001589844">
    <property type="component" value="Unassembled WGS sequence"/>
</dbReference>
<dbReference type="RefSeq" id="WP_390209761.1">
    <property type="nucleotide sequence ID" value="NZ_JBHLXJ010000002.1"/>
</dbReference>
<proteinExistence type="predicted"/>
<reference evidence="1 2" key="1">
    <citation type="submission" date="2024-09" db="EMBL/GenBank/DDBJ databases">
        <authorList>
            <person name="Sun Q."/>
            <person name="Mori K."/>
        </authorList>
    </citation>
    <scope>NUCLEOTIDE SEQUENCE [LARGE SCALE GENOMIC DNA]</scope>
    <source>
        <strain evidence="1 2">CCM 8677</strain>
    </source>
</reference>
<protein>
    <submittedName>
        <fullName evidence="1">Uncharacterized protein</fullName>
    </submittedName>
</protein>
<dbReference type="EMBL" id="JBHLXJ010000002">
    <property type="protein sequence ID" value="MFC0348634.1"/>
    <property type="molecule type" value="Genomic_DNA"/>
</dbReference>
<keyword evidence="2" id="KW-1185">Reference proteome</keyword>